<dbReference type="AlphaFoldDB" id="A0A1I5JPI3"/>
<keyword evidence="5" id="KW-1185">Reference proteome</keyword>
<evidence type="ECO:0008006" key="6">
    <source>
        <dbReference type="Google" id="ProtNLM"/>
    </source>
</evidence>
<dbReference type="RefSeq" id="WP_091107190.1">
    <property type="nucleotide sequence ID" value="NZ_FOWQ01000001.1"/>
</dbReference>
<proteinExistence type="inferred from homology"/>
<dbReference type="InterPro" id="IPR020287">
    <property type="entry name" value="Tail_sheath_C"/>
</dbReference>
<evidence type="ECO:0000256" key="1">
    <source>
        <dbReference type="ARBA" id="ARBA00008005"/>
    </source>
</evidence>
<dbReference type="Pfam" id="PF17482">
    <property type="entry name" value="Phage_sheath_1C"/>
    <property type="match status" value="1"/>
</dbReference>
<dbReference type="OrthoDB" id="9767864at2"/>
<feature type="domain" description="Tail sheath protein subtilisin-like" evidence="2">
    <location>
        <begin position="332"/>
        <end position="498"/>
    </location>
</feature>
<dbReference type="Gene3D" id="3.40.50.11780">
    <property type="match status" value="2"/>
</dbReference>
<reference evidence="5" key="1">
    <citation type="submission" date="2016-10" db="EMBL/GenBank/DDBJ databases">
        <authorList>
            <person name="Varghese N."/>
            <person name="Submissions S."/>
        </authorList>
    </citation>
    <scope>NUCLEOTIDE SEQUENCE [LARGE SCALE GENOMIC DNA]</scope>
    <source>
        <strain evidence="5">DSM 44208</strain>
    </source>
</reference>
<evidence type="ECO:0000259" key="3">
    <source>
        <dbReference type="Pfam" id="PF17482"/>
    </source>
</evidence>
<protein>
    <recommendedName>
        <fullName evidence="6">Tail sheath protein C-terminal domain-containing protein</fullName>
    </recommendedName>
</protein>
<dbReference type="STRING" id="1523247.SAMN05660464_0922"/>
<dbReference type="Pfam" id="PF04984">
    <property type="entry name" value="Phage_sheath_1"/>
    <property type="match status" value="1"/>
</dbReference>
<sequence>MPEYLAPGVFVEEVSYRSKSIAGVATSTTGFCGRTHYGPVQHPGGPGTTAPRLLTSYAEFERVYGRLQPYDDGGLPYLAHAARAYFLNGGRRLYVSRVYQALTPGSGVAEASVAVPSPTPSVGRFRARWPGSAGNVAVTVTATRGGDVGIHVPGGTAHAKGVGPGTVLEVVPPGPMPDRDAPIDQSRLRVLQRTPGGPPDAQTFMDSAGNAAPPGIDELLLPVEVTVAVTVDDDRVDVYPRLGLAPGGRRALDRVLDRDDPQDEDCVIWFDYDWSAPSASPVWLLLGLVGDAAPSRTFRLTGGDDGAPLFPSALRGAEAAPDDAGRRATGLAALAEVDDIAIVAAPDAGAMPDPDARFEATQNLIRHAEDTRYRIAVVDGPENASINEIRAFRGNFDSKYAALYHPWIEVLDPNGPVAAGVPTRKLLLPPSGFVTGIYARNDISRGVYKAPANEVVFGLTRFESTINQGRNEVLNPENINALRFFPGRGNRVWGARTLSSDPEWLYVNVRRLFIFLEHSIDQATQWAVFEPNGEALWRNITRTVEDFLDVQWRTGALLGSTPEQAYFVRCDRSTMSQNDLDNGRLICLIGVAPVKPAEFVIFRIGQFTADARG</sequence>
<dbReference type="Proteomes" id="UP000198857">
    <property type="component" value="Unassembled WGS sequence"/>
</dbReference>
<gene>
    <name evidence="4" type="ORF">SAMN05660464_0922</name>
</gene>
<name>A0A1I5JPI3_9ACTN</name>
<dbReference type="PANTHER" id="PTHR35861:SF1">
    <property type="entry name" value="PHAGE TAIL SHEATH PROTEIN"/>
    <property type="match status" value="1"/>
</dbReference>
<dbReference type="InterPro" id="IPR035089">
    <property type="entry name" value="Phage_sheath_subtilisin"/>
</dbReference>
<organism evidence="4 5">
    <name type="scientific">Geodermatophilus dictyosporus</name>
    <dbReference type="NCBI Taxonomy" id="1523247"/>
    <lineage>
        <taxon>Bacteria</taxon>
        <taxon>Bacillati</taxon>
        <taxon>Actinomycetota</taxon>
        <taxon>Actinomycetes</taxon>
        <taxon>Geodermatophilales</taxon>
        <taxon>Geodermatophilaceae</taxon>
        <taxon>Geodermatophilus</taxon>
    </lineage>
</organism>
<dbReference type="PANTHER" id="PTHR35861">
    <property type="match status" value="1"/>
</dbReference>
<feature type="domain" description="Tail sheath protein C-terminal" evidence="3">
    <location>
        <begin position="499"/>
        <end position="604"/>
    </location>
</feature>
<accession>A0A1I5JPI3</accession>
<dbReference type="InterPro" id="IPR052042">
    <property type="entry name" value="Tail_sheath_structural"/>
</dbReference>
<evidence type="ECO:0000259" key="2">
    <source>
        <dbReference type="Pfam" id="PF04984"/>
    </source>
</evidence>
<evidence type="ECO:0000313" key="4">
    <source>
        <dbReference type="EMBL" id="SFO74629.1"/>
    </source>
</evidence>
<dbReference type="EMBL" id="FOWQ01000001">
    <property type="protein sequence ID" value="SFO74629.1"/>
    <property type="molecule type" value="Genomic_DNA"/>
</dbReference>
<comment type="similarity">
    <text evidence="1">Belongs to the myoviridae tail sheath protein family.</text>
</comment>
<evidence type="ECO:0000313" key="5">
    <source>
        <dbReference type="Proteomes" id="UP000198857"/>
    </source>
</evidence>